<dbReference type="RefSeq" id="WP_226936428.1">
    <property type="nucleotide sequence ID" value="NZ_JACDXX010000012.1"/>
</dbReference>
<sequence length="204" mass="22274">MSLGTVRLQSLSDLTSRPREAIRNAQKAGAAPWDEAEFVEGGQRRYDGYHALALMLAEGLMAQKISMDLAGQFVRAHGNAIKLFLHEVTESQPVITPRFVLALLRGVEDTWTGPAWMPVDLHGYGTEAEVIDCISAEVKKVGSSCDTRGGNSQRRVISGPWSAVVSIPETYRLLKLRAEAAGFIVDGYRIFKIAKDEAEAEAEG</sequence>
<gene>
    <name evidence="1" type="ORF">H0485_13575</name>
</gene>
<organism evidence="1 2">
    <name type="scientific">Pseudogemmobacter faecipullorum</name>
    <dbReference type="NCBI Taxonomy" id="2755041"/>
    <lineage>
        <taxon>Bacteria</taxon>
        <taxon>Pseudomonadati</taxon>
        <taxon>Pseudomonadota</taxon>
        <taxon>Alphaproteobacteria</taxon>
        <taxon>Rhodobacterales</taxon>
        <taxon>Paracoccaceae</taxon>
        <taxon>Pseudogemmobacter</taxon>
    </lineage>
</organism>
<name>A0ABS8CNS2_9RHOB</name>
<evidence type="ECO:0000313" key="1">
    <source>
        <dbReference type="EMBL" id="MCB5411024.1"/>
    </source>
</evidence>
<proteinExistence type="predicted"/>
<dbReference type="EMBL" id="JACDXX010000012">
    <property type="protein sequence ID" value="MCB5411024.1"/>
    <property type="molecule type" value="Genomic_DNA"/>
</dbReference>
<reference evidence="1 2" key="1">
    <citation type="submission" date="2020-07" db="EMBL/GenBank/DDBJ databases">
        <title>Pseudogemmobacter sp. nov., isolated from poultry manure in Taiwan.</title>
        <authorList>
            <person name="Lin S.-Y."/>
            <person name="Tang Y.-S."/>
            <person name="Young C.-C."/>
        </authorList>
    </citation>
    <scope>NUCLEOTIDE SEQUENCE [LARGE SCALE GENOMIC DNA]</scope>
    <source>
        <strain evidence="1 2">CC-YST710</strain>
    </source>
</reference>
<evidence type="ECO:0000313" key="2">
    <source>
        <dbReference type="Proteomes" id="UP001198571"/>
    </source>
</evidence>
<comment type="caution">
    <text evidence="1">The sequence shown here is derived from an EMBL/GenBank/DDBJ whole genome shotgun (WGS) entry which is preliminary data.</text>
</comment>
<accession>A0ABS8CNS2</accession>
<protein>
    <submittedName>
        <fullName evidence="1">Uncharacterized protein</fullName>
    </submittedName>
</protein>
<dbReference type="Proteomes" id="UP001198571">
    <property type="component" value="Unassembled WGS sequence"/>
</dbReference>
<keyword evidence="2" id="KW-1185">Reference proteome</keyword>